<protein>
    <submittedName>
        <fullName evidence="7">Lysozyme family protein</fullName>
    </submittedName>
</protein>
<evidence type="ECO:0000256" key="3">
    <source>
        <dbReference type="ARBA" id="ARBA00022801"/>
    </source>
</evidence>
<gene>
    <name evidence="7" type="ORF">ACFPU1_16710</name>
</gene>
<dbReference type="PANTHER" id="PTHR47053">
    <property type="entry name" value="MUREIN DD-ENDOPEPTIDASE MEPH-RELATED"/>
    <property type="match status" value="1"/>
</dbReference>
<evidence type="ECO:0000256" key="1">
    <source>
        <dbReference type="ARBA" id="ARBA00007074"/>
    </source>
</evidence>
<dbReference type="InterPro" id="IPR051202">
    <property type="entry name" value="Peptidase_C40"/>
</dbReference>
<dbReference type="InterPro" id="IPR000064">
    <property type="entry name" value="NLP_P60_dom"/>
</dbReference>
<evidence type="ECO:0000256" key="5">
    <source>
        <dbReference type="SAM" id="Phobius"/>
    </source>
</evidence>
<accession>A0ABW0YVK5</accession>
<feature type="domain" description="NlpC/P60" evidence="6">
    <location>
        <begin position="217"/>
        <end position="348"/>
    </location>
</feature>
<dbReference type="Pfam" id="PF13702">
    <property type="entry name" value="Lysozyme_like"/>
    <property type="match status" value="1"/>
</dbReference>
<sequence length="348" mass="38486">MNPVVIAALLRNHGDKLFYFFLGLGALLFLLIIAVVGEQHSQRESSYSGGVGTAQVNAEVEALRPLFEKYAEEHGIPEHVDLLMAKTMQESGGQLDDVMQSSESLGLPRNTITDPEESIDVGTAYFAQVLEQANGDVKLALQSYNFGHGFIDYANEHNSGEYSKELAIEFSREQYQRLKHTGLYSCVRPESVETGACYGDPQYVDAVMSYISTPVDAGEVEEVIEVGMQWINNSEYVFGGGRTRSEQEQGLFDCSSFVHWAYEQVGVELGNLGSVTTDTLKHKGERVSYEEAQPGDLVFFDTYKVDGHVGIFLGDGKYIGAQSSTGVAIESMEEGYWEKTFNGRVQRL</sequence>
<evidence type="ECO:0000259" key="6">
    <source>
        <dbReference type="PROSITE" id="PS51935"/>
    </source>
</evidence>
<evidence type="ECO:0000313" key="8">
    <source>
        <dbReference type="Proteomes" id="UP001596142"/>
    </source>
</evidence>
<reference evidence="8" key="1">
    <citation type="journal article" date="2019" name="Int. J. Syst. Evol. Microbiol.">
        <title>The Global Catalogue of Microorganisms (GCM) 10K type strain sequencing project: providing services to taxonomists for standard genome sequencing and annotation.</title>
        <authorList>
            <consortium name="The Broad Institute Genomics Platform"/>
            <consortium name="The Broad Institute Genome Sequencing Center for Infectious Disease"/>
            <person name="Wu L."/>
            <person name="Ma J."/>
        </authorList>
    </citation>
    <scope>NUCLEOTIDE SEQUENCE [LARGE SCALE GENOMIC DNA]</scope>
    <source>
        <strain evidence="8">CECT 7184</strain>
    </source>
</reference>
<dbReference type="EMBL" id="JBHSOZ010000016">
    <property type="protein sequence ID" value="MFC5714389.1"/>
    <property type="molecule type" value="Genomic_DNA"/>
</dbReference>
<dbReference type="CDD" id="cd16891">
    <property type="entry name" value="CwlT-like"/>
    <property type="match status" value="1"/>
</dbReference>
<keyword evidence="3" id="KW-0378">Hydrolase</keyword>
<name>A0ABW0YVK5_9BACI</name>
<keyword evidence="5" id="KW-1133">Transmembrane helix</keyword>
<keyword evidence="4" id="KW-0788">Thiol protease</keyword>
<feature type="transmembrane region" description="Helical" evidence="5">
    <location>
        <begin position="17"/>
        <end position="37"/>
    </location>
</feature>
<dbReference type="Gene3D" id="1.10.530.10">
    <property type="match status" value="1"/>
</dbReference>
<keyword evidence="5" id="KW-0472">Membrane</keyword>
<organism evidence="7 8">
    <name type="scientific">Thalassorhabdus alkalitolerans</name>
    <dbReference type="NCBI Taxonomy" id="2282697"/>
    <lineage>
        <taxon>Bacteria</taxon>
        <taxon>Bacillati</taxon>
        <taxon>Bacillota</taxon>
        <taxon>Bacilli</taxon>
        <taxon>Bacillales</taxon>
        <taxon>Bacillaceae</taxon>
        <taxon>Thalassorhabdus</taxon>
    </lineage>
</organism>
<keyword evidence="8" id="KW-1185">Reference proteome</keyword>
<dbReference type="SUPFAM" id="SSF53955">
    <property type="entry name" value="Lysozyme-like"/>
    <property type="match status" value="1"/>
</dbReference>
<dbReference type="PROSITE" id="PS51935">
    <property type="entry name" value="NLPC_P60"/>
    <property type="match status" value="1"/>
</dbReference>
<comment type="caution">
    <text evidence="7">The sequence shown here is derived from an EMBL/GenBank/DDBJ whole genome shotgun (WGS) entry which is preliminary data.</text>
</comment>
<dbReference type="PANTHER" id="PTHR47053:SF5">
    <property type="entry name" value="BIFUNCTIONAL MURAMIDASE_DL-ENDOPEPTIDASE CWLT"/>
    <property type="match status" value="1"/>
</dbReference>
<keyword evidence="5" id="KW-0812">Transmembrane</keyword>
<dbReference type="InterPro" id="IPR047194">
    <property type="entry name" value="CwlT-like_lysozyme"/>
</dbReference>
<dbReference type="Pfam" id="PF00877">
    <property type="entry name" value="NLPC_P60"/>
    <property type="match status" value="1"/>
</dbReference>
<keyword evidence="2" id="KW-0645">Protease</keyword>
<proteinExistence type="inferred from homology"/>
<evidence type="ECO:0000256" key="4">
    <source>
        <dbReference type="ARBA" id="ARBA00022807"/>
    </source>
</evidence>
<dbReference type="InterPro" id="IPR023346">
    <property type="entry name" value="Lysozyme-like_dom_sf"/>
</dbReference>
<evidence type="ECO:0000313" key="7">
    <source>
        <dbReference type="EMBL" id="MFC5714389.1"/>
    </source>
</evidence>
<dbReference type="InterPro" id="IPR038765">
    <property type="entry name" value="Papain-like_cys_pep_sf"/>
</dbReference>
<comment type="similarity">
    <text evidence="1">Belongs to the peptidase C40 family.</text>
</comment>
<dbReference type="RefSeq" id="WP_385943077.1">
    <property type="nucleotide sequence ID" value="NZ_JBHSOZ010000016.1"/>
</dbReference>
<dbReference type="Proteomes" id="UP001596142">
    <property type="component" value="Unassembled WGS sequence"/>
</dbReference>
<dbReference type="Gene3D" id="3.90.1720.10">
    <property type="entry name" value="endopeptidase domain like (from Nostoc punctiforme)"/>
    <property type="match status" value="1"/>
</dbReference>
<evidence type="ECO:0000256" key="2">
    <source>
        <dbReference type="ARBA" id="ARBA00022670"/>
    </source>
</evidence>
<dbReference type="SUPFAM" id="SSF54001">
    <property type="entry name" value="Cysteine proteinases"/>
    <property type="match status" value="1"/>
</dbReference>